<dbReference type="PROSITE" id="PS50005">
    <property type="entry name" value="TPR"/>
    <property type="match status" value="4"/>
</dbReference>
<dbReference type="RefSeq" id="WP_316427267.1">
    <property type="nucleotide sequence ID" value="NZ_CP130144.1"/>
</dbReference>
<dbReference type="Gene3D" id="1.25.40.10">
    <property type="entry name" value="Tetratricopeptide repeat domain"/>
    <property type="match status" value="2"/>
</dbReference>
<organism evidence="4">
    <name type="scientific">Leptolyngbya boryana CZ1</name>
    <dbReference type="NCBI Taxonomy" id="3060204"/>
    <lineage>
        <taxon>Bacteria</taxon>
        <taxon>Bacillati</taxon>
        <taxon>Cyanobacteriota</taxon>
        <taxon>Cyanophyceae</taxon>
        <taxon>Leptolyngbyales</taxon>
        <taxon>Leptolyngbyaceae</taxon>
        <taxon>Leptolyngbya group</taxon>
        <taxon>Leptolyngbya</taxon>
    </lineage>
</organism>
<sequence length="1214" mass="140358">MQTIEIRQTTGLNAIVSIAGSEFEITVSDPFAEQDEKLLEWYFEQWIQFPFSDGTIAQRAAESVRSYGENLFDQVFAERAYGAYQRVNTPLSHLEIVISGDPEFQALHWEAMWDRDFARPLAIDCVMVRQRRIRGKVNAGEVQESPALNVLIVTARPNEEKDVGYRTISRPMVEAIRDAELRVNVEIVRPGTYEAFVRHLEAKPEGFYHVVHFDLHGGLMDYQQFQTYSHQAGNYTFQRGYGLKDLAEYGGVKAFLFFEGDEAGQAVPVTADEMAERLQGRGIPVCILNACQSGKQVGSGENGVDERETSLGARLMDAGMQMVVAMGYSVTVDAAKVLMQQVYRQVFAGEALSQAVRSGRRELFDRKKRRVYFNQEVDLEDWLLPVVYSNQKIDFRLREMTFAEADEYFANRGTEYRFAGATYGFVGRDLDILKLEKGLLKHGVVLVQGMGGTGKTTLLRYLQEWWVQTNFVDRVFYFGYDVKAWTLEQICFAIAEALFSDVERRQFQAMQMQARVGRLVQELRSRRCCLMLDNLESVTGEALAIQNTLPLEEQERIRDFLGRIAGGKSIVLLGSRGREEWLRSVYRDRYELKGLDQESRSQLAKLVLERHVSDAAKRKGILADREFERLMRMLAGYPLAIEVVLANLARQSVGEVLQGLDAADVSLDRTGRRTESILKCVEYSHSNLSEEAQKLLLCLAPFSGFIRRDILGLYAQELQQLEPFQNYAFEQFDAAMQEAIDWGLLAPKFEEMPHLLSIQPVFPYFLRTKLDQQDERTREALREGFQNHYLGLGDYYNQLMNSKEAQKRQLGLFFCKLEYENLYSALQICLEKQGSIAIFVYLNRHFELTQDIQSNLALAEEVFQAVERYSQAWKVDAENGEYVYTLNLVATCYLKVKQYERARQIYQQELDVAQAMGDHYSQARTYYNLGRVAQELRDWTQAETYYQQALQIFIGLNDRYSQAGIYHQLGVVACELREWEQAQSYYQQALQIFIKLNDRYSQAGISYEAGMVVQELREFEQAQSYYQQALQIYVEFNDRYSQARIYHNLGIVAYELREFEQAQSYYQQALQIKVEFNDRYSQARTYHELGMVVQELREFEQAQSYYQQALQIKVEFNDRYSQARTYHNLGIVAYELREFEQAQHYYQQALQIFVEFNDRYSQAGTYGQLGLLAEAEGNATEARACLQTALEIFTEFGDEYSMAITQQHLDRLSE</sequence>
<dbReference type="Pfam" id="PF13181">
    <property type="entry name" value="TPR_8"/>
    <property type="match status" value="1"/>
</dbReference>
<feature type="domain" description="ORC1/DEAH AAA+ ATPase" evidence="3">
    <location>
        <begin position="442"/>
        <end position="544"/>
    </location>
</feature>
<reference evidence="4" key="2">
    <citation type="submission" date="2023-07" db="EMBL/GenBank/DDBJ databases">
        <authorList>
            <person name="Bai X.-H."/>
            <person name="Wang H.-H."/>
            <person name="Wang J."/>
            <person name="Ma M.-Y."/>
            <person name="Hu H.-H."/>
            <person name="Song Z.-L."/>
            <person name="Ma H.-G."/>
            <person name="Fan Y."/>
            <person name="Du C.-Y."/>
            <person name="Xu J.-C."/>
        </authorList>
    </citation>
    <scope>NUCLEOTIDE SEQUENCE</scope>
    <source>
        <strain evidence="4">CZ1</strain>
    </source>
</reference>
<feature type="repeat" description="TPR" evidence="1">
    <location>
        <begin position="1123"/>
        <end position="1156"/>
    </location>
</feature>
<dbReference type="SUPFAM" id="SSF48452">
    <property type="entry name" value="TPR-like"/>
    <property type="match status" value="2"/>
</dbReference>
<evidence type="ECO:0000259" key="3">
    <source>
        <dbReference type="Pfam" id="PF13401"/>
    </source>
</evidence>
<dbReference type="Pfam" id="PF13374">
    <property type="entry name" value="TPR_10"/>
    <property type="match status" value="1"/>
</dbReference>
<dbReference type="PRINTS" id="PR00364">
    <property type="entry name" value="DISEASERSIST"/>
</dbReference>
<evidence type="ECO:0000259" key="2">
    <source>
        <dbReference type="Pfam" id="PF12770"/>
    </source>
</evidence>
<dbReference type="SMART" id="SM00028">
    <property type="entry name" value="TPR"/>
    <property type="match status" value="8"/>
</dbReference>
<dbReference type="PROSITE" id="PS50293">
    <property type="entry name" value="TPR_REGION"/>
    <property type="match status" value="3"/>
</dbReference>
<accession>A0AA96WVD6</accession>
<dbReference type="AlphaFoldDB" id="A0AA96WVD6"/>
<dbReference type="Gene3D" id="3.40.50.300">
    <property type="entry name" value="P-loop containing nucleotide triphosphate hydrolases"/>
    <property type="match status" value="1"/>
</dbReference>
<evidence type="ECO:0000256" key="1">
    <source>
        <dbReference type="PROSITE-ProRule" id="PRU00339"/>
    </source>
</evidence>
<dbReference type="PANTHER" id="PTHR10098">
    <property type="entry name" value="RAPSYN-RELATED"/>
    <property type="match status" value="1"/>
</dbReference>
<dbReference type="InterPro" id="IPR011990">
    <property type="entry name" value="TPR-like_helical_dom_sf"/>
</dbReference>
<dbReference type="InterPro" id="IPR019734">
    <property type="entry name" value="TPR_rpt"/>
</dbReference>
<keyword evidence="1" id="KW-0802">TPR repeat</keyword>
<proteinExistence type="predicted"/>
<dbReference type="EMBL" id="CP130144">
    <property type="protein sequence ID" value="WNZ45813.1"/>
    <property type="molecule type" value="Genomic_DNA"/>
</dbReference>
<protein>
    <submittedName>
        <fullName evidence="4">Tetratricopeptide repeat protein</fullName>
    </submittedName>
</protein>
<dbReference type="PANTHER" id="PTHR10098:SF108">
    <property type="entry name" value="TETRATRICOPEPTIDE REPEAT PROTEIN 28"/>
    <property type="match status" value="1"/>
</dbReference>
<dbReference type="InterPro" id="IPR027417">
    <property type="entry name" value="P-loop_NTPase"/>
</dbReference>
<gene>
    <name evidence="4" type="ORF">Q2T42_28905</name>
</gene>
<dbReference type="Pfam" id="PF13401">
    <property type="entry name" value="AAA_22"/>
    <property type="match status" value="1"/>
</dbReference>
<feature type="domain" description="CHAT" evidence="2">
    <location>
        <begin position="67"/>
        <end position="370"/>
    </location>
</feature>
<dbReference type="InterPro" id="IPR049945">
    <property type="entry name" value="AAA_22"/>
</dbReference>
<dbReference type="Pfam" id="PF12770">
    <property type="entry name" value="CHAT"/>
    <property type="match status" value="1"/>
</dbReference>
<dbReference type="GO" id="GO:0016887">
    <property type="term" value="F:ATP hydrolysis activity"/>
    <property type="evidence" value="ECO:0007669"/>
    <property type="project" value="InterPro"/>
</dbReference>
<feature type="repeat" description="TPR" evidence="1">
    <location>
        <begin position="1043"/>
        <end position="1076"/>
    </location>
</feature>
<dbReference type="InterPro" id="IPR024983">
    <property type="entry name" value="CHAT_dom"/>
</dbReference>
<dbReference type="SUPFAM" id="SSF52540">
    <property type="entry name" value="P-loop containing nucleoside triphosphate hydrolases"/>
    <property type="match status" value="1"/>
</dbReference>
<name>A0AA96WVD6_LEPBY</name>
<feature type="repeat" description="TPR" evidence="1">
    <location>
        <begin position="923"/>
        <end position="956"/>
    </location>
</feature>
<evidence type="ECO:0000313" key="4">
    <source>
        <dbReference type="EMBL" id="WNZ45813.1"/>
    </source>
</evidence>
<dbReference type="Pfam" id="PF13424">
    <property type="entry name" value="TPR_12"/>
    <property type="match status" value="3"/>
</dbReference>
<feature type="repeat" description="TPR" evidence="1">
    <location>
        <begin position="1083"/>
        <end position="1116"/>
    </location>
</feature>
<reference evidence="4" key="1">
    <citation type="journal article" date="2023" name="Plants (Basel)">
        <title>Genomic Analysis of Leptolyngbya boryana CZ1 Reveals Efficient Carbon Fixation Modules.</title>
        <authorList>
            <person name="Bai X."/>
            <person name="Wang H."/>
            <person name="Cheng W."/>
            <person name="Wang J."/>
            <person name="Ma M."/>
            <person name="Hu H."/>
            <person name="Song Z."/>
            <person name="Ma H."/>
            <person name="Fan Y."/>
            <person name="Du C."/>
            <person name="Xu J."/>
        </authorList>
    </citation>
    <scope>NUCLEOTIDE SEQUENCE</scope>
    <source>
        <strain evidence="4">CZ1</strain>
    </source>
</reference>